<keyword evidence="3" id="KW-1185">Reference proteome</keyword>
<proteinExistence type="predicted"/>
<feature type="region of interest" description="Disordered" evidence="1">
    <location>
        <begin position="1"/>
        <end position="21"/>
    </location>
</feature>
<organism evidence="2 3">
    <name type="scientific">Symbiodinium necroappetens</name>
    <dbReference type="NCBI Taxonomy" id="1628268"/>
    <lineage>
        <taxon>Eukaryota</taxon>
        <taxon>Sar</taxon>
        <taxon>Alveolata</taxon>
        <taxon>Dinophyceae</taxon>
        <taxon>Suessiales</taxon>
        <taxon>Symbiodiniaceae</taxon>
        <taxon>Symbiodinium</taxon>
    </lineage>
</organism>
<accession>A0A813CGW5</accession>
<protein>
    <submittedName>
        <fullName evidence="2">Uncharacterized protein</fullName>
    </submittedName>
</protein>
<feature type="non-terminal residue" evidence="2">
    <location>
        <position position="1"/>
    </location>
</feature>
<evidence type="ECO:0000256" key="1">
    <source>
        <dbReference type="SAM" id="MobiDB-lite"/>
    </source>
</evidence>
<sequence length="89" mass="9560">MTTLAASTLEPKAKASNSAAQTRCVHPGLTEHLTAAELHHFHKLFPGATVDETAFESNRLRFRLGQHTPGFVCASSSTAPGQDRQTVDT</sequence>
<evidence type="ECO:0000313" key="2">
    <source>
        <dbReference type="EMBL" id="CAE7942888.1"/>
    </source>
</evidence>
<name>A0A813CGW5_9DINO</name>
<reference evidence="2" key="1">
    <citation type="submission" date="2021-02" db="EMBL/GenBank/DDBJ databases">
        <authorList>
            <person name="Dougan E. K."/>
            <person name="Rhodes N."/>
            <person name="Thang M."/>
            <person name="Chan C."/>
        </authorList>
    </citation>
    <scope>NUCLEOTIDE SEQUENCE</scope>
</reference>
<dbReference type="EMBL" id="CAJNJA010097931">
    <property type="protein sequence ID" value="CAE7942888.1"/>
    <property type="molecule type" value="Genomic_DNA"/>
</dbReference>
<evidence type="ECO:0000313" key="3">
    <source>
        <dbReference type="Proteomes" id="UP000601435"/>
    </source>
</evidence>
<dbReference type="Proteomes" id="UP000601435">
    <property type="component" value="Unassembled WGS sequence"/>
</dbReference>
<dbReference type="AlphaFoldDB" id="A0A813CGW5"/>
<comment type="caution">
    <text evidence="2">The sequence shown here is derived from an EMBL/GenBank/DDBJ whole genome shotgun (WGS) entry which is preliminary data.</text>
</comment>
<gene>
    <name evidence="2" type="ORF">SNEC2469_LOCUS34837</name>
</gene>